<accession>A0A6M0SNU5</accession>
<reference evidence="1 2" key="1">
    <citation type="submission" date="2019-02" db="EMBL/GenBank/DDBJ databases">
        <title>Genome sequencing of Clostridium botulinum clinical isolates.</title>
        <authorList>
            <person name="Brunt J."/>
            <person name="Van Vliet A.H.M."/>
            <person name="Stringer S.C."/>
            <person name="Grant K.A."/>
            <person name="Carter A.C."/>
            <person name="Peck M.W."/>
        </authorList>
    </citation>
    <scope>NUCLEOTIDE SEQUENCE [LARGE SCALE GENOMIC DNA]</scope>
    <source>
        <strain evidence="1 2">H113700579</strain>
    </source>
</reference>
<name>A0A6M0SNU5_CLOBO</name>
<evidence type="ECO:0000313" key="2">
    <source>
        <dbReference type="Proteomes" id="UP000472355"/>
    </source>
</evidence>
<dbReference type="AlphaFoldDB" id="A0A6M0SNU5"/>
<organism evidence="1 2">
    <name type="scientific">Clostridium botulinum</name>
    <dbReference type="NCBI Taxonomy" id="1491"/>
    <lineage>
        <taxon>Bacteria</taxon>
        <taxon>Bacillati</taxon>
        <taxon>Bacillota</taxon>
        <taxon>Clostridia</taxon>
        <taxon>Eubacteriales</taxon>
        <taxon>Clostridiaceae</taxon>
        <taxon>Clostridium</taxon>
    </lineage>
</organism>
<proteinExistence type="predicted"/>
<protein>
    <submittedName>
        <fullName evidence="1">Uncharacterized protein</fullName>
    </submittedName>
</protein>
<dbReference type="EMBL" id="SGKU01000027">
    <property type="protein sequence ID" value="NFA42961.1"/>
    <property type="molecule type" value="Genomic_DNA"/>
</dbReference>
<evidence type="ECO:0000313" key="1">
    <source>
        <dbReference type="EMBL" id="NFA42961.1"/>
    </source>
</evidence>
<comment type="caution">
    <text evidence="1">The sequence shown here is derived from an EMBL/GenBank/DDBJ whole genome shotgun (WGS) entry which is preliminary data.</text>
</comment>
<gene>
    <name evidence="1" type="ORF">EXM65_10330</name>
</gene>
<dbReference type="Proteomes" id="UP000472355">
    <property type="component" value="Unassembled WGS sequence"/>
</dbReference>
<sequence length="102" mass="12318">MKLFNEIYELTYLPILTPNNLLDNLKLDNYNSILFKKNDTGIIAEISCTVDKENVTFYYEFDKSNYLNEAYYYEHKEKIYLFNRNELLNSFKKEFCKTPKVI</sequence>